<sequence length="369" mass="40720">MKRHYKGAVKLWKPNSEVVEEVQDDAMGSSAEPEDTLDALLDKYSSEAQALSQATLHQSKRSSAHALPGMIRGREEGLNAPLSSKNKGFELLKKMGYQEGQGLGKSSSGRVEPLRPEVRGTRTGLGVHEQKKQRMEQQQQQRDKERRYHEAKTLAATKQYVNSSRETYQVRRAAQQLLSAWRVCEQLESLAVAHYKGSKSAEQEAAPEVDGEMAGDEPGHACFEEQRVGADNNAPSSVGLQSPSSVPAALDGLMPAPPSERTLQLLLKLPFLWRDLNEELEEASRSQVAAVGSASRTDQASLGLDAQHAVACKELLIKLDVEVSSVHEQLDAILRFLRGHHLYCFFCGCAFKTEVELAEMCPGICEEEH</sequence>
<protein>
    <recommendedName>
        <fullName evidence="2">G-patch domain-containing protein</fullName>
    </recommendedName>
</protein>
<comment type="caution">
    <text evidence="3">The sequence shown here is derived from an EMBL/GenBank/DDBJ whole genome shotgun (WGS) entry which is preliminary data.</text>
</comment>
<dbReference type="SMART" id="SM01173">
    <property type="entry name" value="DUF4187"/>
    <property type="match status" value="1"/>
</dbReference>
<keyword evidence="4" id="KW-1185">Reference proteome</keyword>
<accession>A0A250XFY9</accession>
<dbReference type="InterPro" id="IPR000467">
    <property type="entry name" value="G_patch_dom"/>
</dbReference>
<dbReference type="Pfam" id="PF01585">
    <property type="entry name" value="G-patch"/>
    <property type="match status" value="1"/>
</dbReference>
<feature type="compositionally biased region" description="Acidic residues" evidence="1">
    <location>
        <begin position="205"/>
        <end position="215"/>
    </location>
</feature>
<dbReference type="InterPro" id="IPR039249">
    <property type="entry name" value="GPATCH11"/>
</dbReference>
<evidence type="ECO:0000313" key="3">
    <source>
        <dbReference type="EMBL" id="GAX81995.1"/>
    </source>
</evidence>
<dbReference type="AlphaFoldDB" id="A0A250XFY9"/>
<dbReference type="EMBL" id="BEGY01000074">
    <property type="protein sequence ID" value="GAX81995.1"/>
    <property type="molecule type" value="Genomic_DNA"/>
</dbReference>
<dbReference type="Pfam" id="PF13821">
    <property type="entry name" value="DUF4187"/>
    <property type="match status" value="1"/>
</dbReference>
<dbReference type="GO" id="GO:0000776">
    <property type="term" value="C:kinetochore"/>
    <property type="evidence" value="ECO:0007669"/>
    <property type="project" value="TreeGrafter"/>
</dbReference>
<name>A0A250XFY9_9CHLO</name>
<feature type="region of interest" description="Disordered" evidence="1">
    <location>
        <begin position="197"/>
        <end position="219"/>
    </location>
</feature>
<dbReference type="OrthoDB" id="786951at2759"/>
<dbReference type="PANTHER" id="PTHR21032">
    <property type="entry name" value="G PATCH DOMAIN-CONTAINING PROTEIN 11"/>
    <property type="match status" value="1"/>
</dbReference>
<feature type="compositionally biased region" description="Basic and acidic residues" evidence="1">
    <location>
        <begin position="128"/>
        <end position="146"/>
    </location>
</feature>
<organism evidence="3 4">
    <name type="scientific">Chlamydomonas eustigma</name>
    <dbReference type="NCBI Taxonomy" id="1157962"/>
    <lineage>
        <taxon>Eukaryota</taxon>
        <taxon>Viridiplantae</taxon>
        <taxon>Chlorophyta</taxon>
        <taxon>core chlorophytes</taxon>
        <taxon>Chlorophyceae</taxon>
        <taxon>CS clade</taxon>
        <taxon>Chlamydomonadales</taxon>
        <taxon>Chlamydomonadaceae</taxon>
        <taxon>Chlamydomonas</taxon>
    </lineage>
</organism>
<dbReference type="InterPro" id="IPR025239">
    <property type="entry name" value="DUF4187"/>
</dbReference>
<gene>
    <name evidence="3" type="ORF">CEUSTIGMA_g9423.t1</name>
</gene>
<proteinExistence type="predicted"/>
<feature type="region of interest" description="Disordered" evidence="1">
    <location>
        <begin position="122"/>
        <end position="146"/>
    </location>
</feature>
<reference evidence="3 4" key="1">
    <citation type="submission" date="2017-08" db="EMBL/GenBank/DDBJ databases">
        <title>Acidophilic green algal genome provides insights into adaptation to an acidic environment.</title>
        <authorList>
            <person name="Hirooka S."/>
            <person name="Hirose Y."/>
            <person name="Kanesaki Y."/>
            <person name="Higuchi S."/>
            <person name="Fujiwara T."/>
            <person name="Onuma R."/>
            <person name="Era A."/>
            <person name="Ohbayashi R."/>
            <person name="Uzuka A."/>
            <person name="Nozaki H."/>
            <person name="Yoshikawa H."/>
            <person name="Miyagishima S.Y."/>
        </authorList>
    </citation>
    <scope>NUCLEOTIDE SEQUENCE [LARGE SCALE GENOMIC DNA]</scope>
    <source>
        <strain evidence="3 4">NIES-2499</strain>
    </source>
</reference>
<evidence type="ECO:0000256" key="1">
    <source>
        <dbReference type="SAM" id="MobiDB-lite"/>
    </source>
</evidence>
<dbReference type="PROSITE" id="PS50174">
    <property type="entry name" value="G_PATCH"/>
    <property type="match status" value="1"/>
</dbReference>
<dbReference type="GO" id="GO:0003676">
    <property type="term" value="F:nucleic acid binding"/>
    <property type="evidence" value="ECO:0007669"/>
    <property type="project" value="InterPro"/>
</dbReference>
<evidence type="ECO:0000259" key="2">
    <source>
        <dbReference type="PROSITE" id="PS50174"/>
    </source>
</evidence>
<evidence type="ECO:0000313" key="4">
    <source>
        <dbReference type="Proteomes" id="UP000232323"/>
    </source>
</evidence>
<dbReference type="STRING" id="1157962.A0A250XFY9"/>
<dbReference type="Proteomes" id="UP000232323">
    <property type="component" value="Unassembled WGS sequence"/>
</dbReference>
<dbReference type="PANTHER" id="PTHR21032:SF0">
    <property type="entry name" value="G PATCH DOMAIN-CONTAINING PROTEIN 11"/>
    <property type="match status" value="1"/>
</dbReference>
<feature type="domain" description="G-patch" evidence="2">
    <location>
        <begin position="84"/>
        <end position="130"/>
    </location>
</feature>
<dbReference type="SMART" id="SM00443">
    <property type="entry name" value="G_patch"/>
    <property type="match status" value="1"/>
</dbReference>